<organism evidence="1 2">
    <name type="scientific">Paramecium octaurelia</name>
    <dbReference type="NCBI Taxonomy" id="43137"/>
    <lineage>
        <taxon>Eukaryota</taxon>
        <taxon>Sar</taxon>
        <taxon>Alveolata</taxon>
        <taxon>Ciliophora</taxon>
        <taxon>Intramacronucleata</taxon>
        <taxon>Oligohymenophorea</taxon>
        <taxon>Peniculida</taxon>
        <taxon>Parameciidae</taxon>
        <taxon>Paramecium</taxon>
    </lineage>
</organism>
<evidence type="ECO:0000313" key="2">
    <source>
        <dbReference type="Proteomes" id="UP000683925"/>
    </source>
</evidence>
<sequence>MKWLQYDLLVFKNYVISIPLILNVQLSQIVPLIRRVIGHLMQTLSKIWGKIAQQKLFYLNLECKEWKSSCKSDGQKCIDSTQDCSQYSGDKDSCIKYLDSDNLNYYYGIAGFDQDIRPCPTLSCYLNTTESFQNGCQTKGVGCIVKTAKCDEYRGTRNQFSKISRICVENITEFSSGDATKMIRFIFILIKHSQLY</sequence>
<comment type="caution">
    <text evidence="1">The sequence shown here is derived from an EMBL/GenBank/DDBJ whole genome shotgun (WGS) entry which is preliminary data.</text>
</comment>
<keyword evidence="2" id="KW-1185">Reference proteome</keyword>
<proteinExistence type="predicted"/>
<dbReference type="AlphaFoldDB" id="A0A8S1TFN1"/>
<reference evidence="1" key="1">
    <citation type="submission" date="2021-01" db="EMBL/GenBank/DDBJ databases">
        <authorList>
            <consortium name="Genoscope - CEA"/>
            <person name="William W."/>
        </authorList>
    </citation>
    <scope>NUCLEOTIDE SEQUENCE</scope>
</reference>
<accession>A0A8S1TFN1</accession>
<name>A0A8S1TFN1_PAROT</name>
<evidence type="ECO:0000313" key="1">
    <source>
        <dbReference type="EMBL" id="CAD8149822.1"/>
    </source>
</evidence>
<dbReference type="EMBL" id="CAJJDP010000023">
    <property type="protein sequence ID" value="CAD8149822.1"/>
    <property type="molecule type" value="Genomic_DNA"/>
</dbReference>
<protein>
    <submittedName>
        <fullName evidence="1">Uncharacterized protein</fullName>
    </submittedName>
</protein>
<dbReference type="Proteomes" id="UP000683925">
    <property type="component" value="Unassembled WGS sequence"/>
</dbReference>
<gene>
    <name evidence="1" type="ORF">POCTA_138.1.T0230005</name>
</gene>